<dbReference type="InterPro" id="IPR042532">
    <property type="entry name" value="EXOC3/Sec6_C"/>
</dbReference>
<dbReference type="Pfam" id="PF06046">
    <property type="entry name" value="Sec6"/>
    <property type="match status" value="1"/>
</dbReference>
<dbReference type="OrthoDB" id="190098at2759"/>
<keyword evidence="2" id="KW-0813">Transport</keyword>
<dbReference type="AlphaFoldDB" id="A0A388LCW8"/>
<dbReference type="Proteomes" id="UP000265515">
    <property type="component" value="Unassembled WGS sequence"/>
</dbReference>
<dbReference type="GO" id="GO:0000149">
    <property type="term" value="F:SNARE binding"/>
    <property type="evidence" value="ECO:0007669"/>
    <property type="project" value="TreeGrafter"/>
</dbReference>
<dbReference type="PANTHER" id="PTHR21292:SF1">
    <property type="entry name" value="EXOCYST COMPLEX COMPONENT 3"/>
    <property type="match status" value="1"/>
</dbReference>
<dbReference type="PANTHER" id="PTHR21292">
    <property type="entry name" value="EXOCYST COMPLEX COMPONENT SEC6-RELATED"/>
    <property type="match status" value="1"/>
</dbReference>
<name>A0A388LCW8_CHABU</name>
<evidence type="ECO:0000313" key="6">
    <source>
        <dbReference type="Proteomes" id="UP000265515"/>
    </source>
</evidence>
<dbReference type="OMA" id="MNIGPKT"/>
<reference evidence="5 6" key="1">
    <citation type="journal article" date="2018" name="Cell">
        <title>The Chara Genome: Secondary Complexity and Implications for Plant Terrestrialization.</title>
        <authorList>
            <person name="Nishiyama T."/>
            <person name="Sakayama H."/>
            <person name="Vries J.D."/>
            <person name="Buschmann H."/>
            <person name="Saint-Marcoux D."/>
            <person name="Ullrich K.K."/>
            <person name="Haas F.B."/>
            <person name="Vanderstraeten L."/>
            <person name="Becker D."/>
            <person name="Lang D."/>
            <person name="Vosolsobe S."/>
            <person name="Rombauts S."/>
            <person name="Wilhelmsson P.K.I."/>
            <person name="Janitza P."/>
            <person name="Kern R."/>
            <person name="Heyl A."/>
            <person name="Rumpler F."/>
            <person name="Villalobos L.I.A.C."/>
            <person name="Clay J.M."/>
            <person name="Skokan R."/>
            <person name="Toyoda A."/>
            <person name="Suzuki Y."/>
            <person name="Kagoshima H."/>
            <person name="Schijlen E."/>
            <person name="Tajeshwar N."/>
            <person name="Catarino B."/>
            <person name="Hetherington A.J."/>
            <person name="Saltykova A."/>
            <person name="Bonnot C."/>
            <person name="Breuninger H."/>
            <person name="Symeonidi A."/>
            <person name="Radhakrishnan G.V."/>
            <person name="Van Nieuwerburgh F."/>
            <person name="Deforce D."/>
            <person name="Chang C."/>
            <person name="Karol K.G."/>
            <person name="Hedrich R."/>
            <person name="Ulvskov P."/>
            <person name="Glockner G."/>
            <person name="Delwiche C.F."/>
            <person name="Petrasek J."/>
            <person name="Van de Peer Y."/>
            <person name="Friml J."/>
            <person name="Beilby M."/>
            <person name="Dolan L."/>
            <person name="Kohara Y."/>
            <person name="Sugano S."/>
            <person name="Fujiyama A."/>
            <person name="Delaux P.-M."/>
            <person name="Quint M."/>
            <person name="TheiBen G."/>
            <person name="Hagemann M."/>
            <person name="Harholt J."/>
            <person name="Dunand C."/>
            <person name="Zachgo S."/>
            <person name="Langdale J."/>
            <person name="Maumus F."/>
            <person name="Straeten D.V.D."/>
            <person name="Gould S.B."/>
            <person name="Rensing S.A."/>
        </authorList>
    </citation>
    <scope>NUCLEOTIDE SEQUENCE [LARGE SCALE GENOMIC DNA]</scope>
    <source>
        <strain evidence="5 6">S276</strain>
    </source>
</reference>
<protein>
    <submittedName>
        <fullName evidence="5">Uncharacterized protein</fullName>
    </submittedName>
</protein>
<evidence type="ECO:0000256" key="2">
    <source>
        <dbReference type="ARBA" id="ARBA00022448"/>
    </source>
</evidence>
<organism evidence="5 6">
    <name type="scientific">Chara braunii</name>
    <name type="common">Braun's stonewort</name>
    <dbReference type="NCBI Taxonomy" id="69332"/>
    <lineage>
        <taxon>Eukaryota</taxon>
        <taxon>Viridiplantae</taxon>
        <taxon>Streptophyta</taxon>
        <taxon>Charophyceae</taxon>
        <taxon>Charales</taxon>
        <taxon>Characeae</taxon>
        <taxon>Chara</taxon>
    </lineage>
</organism>
<comment type="similarity">
    <text evidence="1">Belongs to the SEC6 family.</text>
</comment>
<keyword evidence="6" id="KW-1185">Reference proteome</keyword>
<dbReference type="GO" id="GO:0051601">
    <property type="term" value="P:exocyst localization"/>
    <property type="evidence" value="ECO:0007669"/>
    <property type="project" value="TreeGrafter"/>
</dbReference>
<dbReference type="Gramene" id="GBG80138">
    <property type="protein sequence ID" value="GBG80138"/>
    <property type="gene ID" value="CBR_g30506"/>
</dbReference>
<dbReference type="GO" id="GO:0000145">
    <property type="term" value="C:exocyst"/>
    <property type="evidence" value="ECO:0007669"/>
    <property type="project" value="InterPro"/>
</dbReference>
<gene>
    <name evidence="5" type="ORF">CBR_g30506</name>
</gene>
<dbReference type="EMBL" id="BFEA01000338">
    <property type="protein sequence ID" value="GBG80138.1"/>
    <property type="molecule type" value="Genomic_DNA"/>
</dbReference>
<dbReference type="STRING" id="69332.A0A388LCW8"/>
<dbReference type="GO" id="GO:0006887">
    <property type="term" value="P:exocytosis"/>
    <property type="evidence" value="ECO:0007669"/>
    <property type="project" value="UniProtKB-KW"/>
</dbReference>
<keyword evidence="3" id="KW-0268">Exocytosis</keyword>
<proteinExistence type="inferred from homology"/>
<evidence type="ECO:0000256" key="3">
    <source>
        <dbReference type="ARBA" id="ARBA00022483"/>
    </source>
</evidence>
<sequence length="758" mass="85343">MMQAAVEAKEAAVREVAKLLTLPEDLGNIPALRSEFAQRQQANDAQLSASVMSQVDKAREGMDTLTTSKATITELRDSFILIDRLCVECKNLIDHHEQIQALSCARNNLNTTIRDVEGMLSISQEAAEARASLQNDKELVRTFERLTALEGKRRFALAAVSTRKQEQMKLSEYFEDVSRTREKFEQTLFGHVKNYHKLAKESPATLVRCLRIVEMQEELDSQQAQEALEADGVSLGVPTPKGQRTPPSGGGRGSKRPSYTGGTQAGTAGGDKTPSGSPKQGRGYKDRCFAEIQAAVQERFAVLLNKLVVEDLNAALLEATSVRPQGRDTSVIMYEIFQFVVQLYTQHFVTMLRKLGDNASQIPNHDILKIIGWESQYEDQLLSLGVDDGVAQVCAETGALDALIDRYVEVMQSSMKKYFINMLEADKVEPPKQNDTGRLFTPAAHDLFRLFSAQLTSVQENCTGAMIWRVADAFVKVMLDFQAAQRTRFDEPVADVGFEALCAMANNNARCPELVMELSNSVMEALPASFKDKIQFDEAIRGFMEIEREALFFTVEVIFEDPGVKKLLTNLYQKDWYDGVVTEYLVATFSDYFTDIGKCLEEKSFRRFAELCLERTVLVYLDGLLMQKNYIKQATLKRMEMDEEQIGDFFKGEGGMNPKKVEKKLQPLVDVRELACSDSVESFRLTYTSMLHYHPDCVPELVEKVVSLRDDVPRKEAREVVNECREIYNARDTTVTQPKTGMVYSRLLALPKPPPRKK</sequence>
<accession>A0A388LCW8</accession>
<dbReference type="Gene3D" id="1.10.357.50">
    <property type="match status" value="1"/>
</dbReference>
<dbReference type="Gene3D" id="1.10.357.70">
    <property type="entry name" value="Exocyst complex component Sec6, C-terminal domain"/>
    <property type="match status" value="1"/>
</dbReference>
<evidence type="ECO:0000256" key="1">
    <source>
        <dbReference type="ARBA" id="ARBA00009447"/>
    </source>
</evidence>
<evidence type="ECO:0000313" key="5">
    <source>
        <dbReference type="EMBL" id="GBG80138.1"/>
    </source>
</evidence>
<comment type="caution">
    <text evidence="5">The sequence shown here is derived from an EMBL/GenBank/DDBJ whole genome shotgun (WGS) entry which is preliminary data.</text>
</comment>
<dbReference type="InterPro" id="IPR010326">
    <property type="entry name" value="EXOC3/Sec6"/>
</dbReference>
<evidence type="ECO:0000256" key="4">
    <source>
        <dbReference type="SAM" id="MobiDB-lite"/>
    </source>
</evidence>
<feature type="region of interest" description="Disordered" evidence="4">
    <location>
        <begin position="231"/>
        <end position="283"/>
    </location>
</feature>